<name>A0AAI8XN54_MYCME</name>
<dbReference type="Gene3D" id="3.30.200.20">
    <property type="entry name" value="Phosphorylase Kinase, domain 1"/>
    <property type="match status" value="1"/>
</dbReference>
<dbReference type="GO" id="GO:0016301">
    <property type="term" value="F:kinase activity"/>
    <property type="evidence" value="ECO:0007669"/>
    <property type="project" value="UniProtKB-UniRule"/>
</dbReference>
<dbReference type="EMBL" id="AP027452">
    <property type="protein sequence ID" value="BDY28542.1"/>
    <property type="molecule type" value="Genomic_DNA"/>
</dbReference>
<dbReference type="RefSeq" id="WP_286215074.1">
    <property type="nucleotide sequence ID" value="NZ_AP027452.1"/>
</dbReference>
<dbReference type="InterPro" id="IPR016477">
    <property type="entry name" value="Fructo-/Ketosamine-3-kinase"/>
</dbReference>
<dbReference type="SUPFAM" id="SSF56112">
    <property type="entry name" value="Protein kinase-like (PK-like)"/>
    <property type="match status" value="1"/>
</dbReference>
<dbReference type="Pfam" id="PF03881">
    <property type="entry name" value="Fructosamin_kin"/>
    <property type="match status" value="1"/>
</dbReference>
<keyword evidence="1 2" id="KW-0808">Transferase</keyword>
<reference evidence="2" key="1">
    <citation type="submission" date="2023-03" db="EMBL/GenBank/DDBJ databases">
        <title>Draft genome sequence of a Mycolicibacterium mageritense strain H4_3_1 isolated from a hybrid biological-inorganic system reactor.</title>
        <authorList>
            <person name="Feng X."/>
            <person name="Kazama D."/>
            <person name="Sato K."/>
            <person name="Kobayashi H."/>
        </authorList>
    </citation>
    <scope>NUCLEOTIDE SEQUENCE</scope>
    <source>
        <strain evidence="2">H4_3_1</strain>
    </source>
</reference>
<dbReference type="Gene3D" id="1.20.1270.240">
    <property type="match status" value="1"/>
</dbReference>
<accession>A0AAI8XN54</accession>
<dbReference type="PIRSF" id="PIRSF006221">
    <property type="entry name" value="Ketosamine-3-kinase"/>
    <property type="match status" value="1"/>
</dbReference>
<dbReference type="InterPro" id="IPR011009">
    <property type="entry name" value="Kinase-like_dom_sf"/>
</dbReference>
<comment type="similarity">
    <text evidence="1">Belongs to the fructosamine kinase family.</text>
</comment>
<protein>
    <submittedName>
        <fullName evidence="2">Ketoamine kinase</fullName>
        <ecNumber evidence="2">2.7.1.-</ecNumber>
    </submittedName>
</protein>
<evidence type="ECO:0000313" key="3">
    <source>
        <dbReference type="Proteomes" id="UP001241092"/>
    </source>
</evidence>
<keyword evidence="1 2" id="KW-0418">Kinase</keyword>
<dbReference type="PANTHER" id="PTHR12149:SF8">
    <property type="entry name" value="PROTEIN-RIBULOSAMINE 3-KINASE"/>
    <property type="match status" value="1"/>
</dbReference>
<evidence type="ECO:0000313" key="2">
    <source>
        <dbReference type="EMBL" id="BDY28542.1"/>
    </source>
</evidence>
<sequence>MTGEFVKRHPHAPPGFFAAEAAGLRWLAAAGGVRCVPVIAHDASSLTLQRLTSAEPSAGAAREFGERLAVTHAAGATAFGSGPDGHSGPGFFGPLTQPLPMSLKPHASWGEFYADERLGPMAVLAADRLSGAGRTSVDEVIALCRSGQFDDDDVPARLHGDLWSGNVMWTPDGVVLIDPAAHGGHRETDLAMLALFGCPYLQEIVRGYQSVRPLRDGWQDRIALHQLYPLLAHVVLFGGGYVAETEAAATSALRFSS</sequence>
<dbReference type="EC" id="2.7.1.-" evidence="2"/>
<dbReference type="Proteomes" id="UP001241092">
    <property type="component" value="Chromosome"/>
</dbReference>
<gene>
    <name evidence="2" type="ORF">hbim_02476</name>
</gene>
<dbReference type="PANTHER" id="PTHR12149">
    <property type="entry name" value="FRUCTOSAMINE 3 KINASE-RELATED PROTEIN"/>
    <property type="match status" value="1"/>
</dbReference>
<organism evidence="2 3">
    <name type="scientific">Mycolicibacterium mageritense</name>
    <name type="common">Mycobacterium mageritense</name>
    <dbReference type="NCBI Taxonomy" id="53462"/>
    <lineage>
        <taxon>Bacteria</taxon>
        <taxon>Bacillati</taxon>
        <taxon>Actinomycetota</taxon>
        <taxon>Actinomycetes</taxon>
        <taxon>Mycobacteriales</taxon>
        <taxon>Mycobacteriaceae</taxon>
        <taxon>Mycolicibacterium</taxon>
    </lineage>
</organism>
<evidence type="ECO:0000256" key="1">
    <source>
        <dbReference type="PIRNR" id="PIRNR006221"/>
    </source>
</evidence>
<dbReference type="AlphaFoldDB" id="A0AAI8XN54"/>
<dbReference type="Gene3D" id="1.10.510.10">
    <property type="entry name" value="Transferase(Phosphotransferase) domain 1"/>
    <property type="match status" value="1"/>
</dbReference>
<proteinExistence type="inferred from homology"/>